<evidence type="ECO:0000256" key="2">
    <source>
        <dbReference type="ARBA" id="ARBA00022475"/>
    </source>
</evidence>
<organism evidence="15 16">
    <name type="scientific">Danionella cerebrum</name>
    <dbReference type="NCBI Taxonomy" id="2873325"/>
    <lineage>
        <taxon>Eukaryota</taxon>
        <taxon>Metazoa</taxon>
        <taxon>Chordata</taxon>
        <taxon>Craniata</taxon>
        <taxon>Vertebrata</taxon>
        <taxon>Euteleostomi</taxon>
        <taxon>Actinopterygii</taxon>
        <taxon>Neopterygii</taxon>
        <taxon>Teleostei</taxon>
        <taxon>Ostariophysi</taxon>
        <taxon>Cypriniformes</taxon>
        <taxon>Danionidae</taxon>
        <taxon>Danioninae</taxon>
        <taxon>Danionella</taxon>
    </lineage>
</organism>
<comment type="caution">
    <text evidence="15">The sequence shown here is derived from an EMBL/GenBank/DDBJ whole genome shotgun (WGS) entry which is preliminary data.</text>
</comment>
<dbReference type="PRINTS" id="PR00245">
    <property type="entry name" value="OLFACTORYR"/>
</dbReference>
<keyword evidence="3" id="KW-0716">Sensory transduction</keyword>
<dbReference type="PANTHER" id="PTHR26451:SF871">
    <property type="entry name" value="ODORANT RECEPTOR-RELATED"/>
    <property type="match status" value="1"/>
</dbReference>
<feature type="transmembrane region" description="Helical" evidence="13">
    <location>
        <begin position="147"/>
        <end position="168"/>
    </location>
</feature>
<keyword evidence="6 13" id="KW-1133">Transmembrane helix</keyword>
<dbReference type="PROSITE" id="PS50262">
    <property type="entry name" value="G_PROTEIN_RECEP_F1_2"/>
    <property type="match status" value="2"/>
</dbReference>
<proteinExistence type="predicted"/>
<evidence type="ECO:0000313" key="16">
    <source>
        <dbReference type="Proteomes" id="UP000316079"/>
    </source>
</evidence>
<feature type="transmembrane region" description="Helical" evidence="13">
    <location>
        <begin position="592"/>
        <end position="615"/>
    </location>
</feature>
<dbReference type="GO" id="GO:0004930">
    <property type="term" value="F:G protein-coupled receptor activity"/>
    <property type="evidence" value="ECO:0007669"/>
    <property type="project" value="UniProtKB-KW"/>
</dbReference>
<protein>
    <recommendedName>
        <fullName evidence="14">G-protein coupled receptors family 1 profile domain-containing protein</fullName>
    </recommendedName>
</protein>
<dbReference type="EMBL" id="SRMA01025203">
    <property type="protein sequence ID" value="TRY97915.1"/>
    <property type="molecule type" value="Genomic_DNA"/>
</dbReference>
<keyword evidence="8 13" id="KW-0472">Membrane</keyword>
<keyword evidence="11" id="KW-0325">Glycoprotein</keyword>
<dbReference type="Proteomes" id="UP000316079">
    <property type="component" value="Unassembled WGS sequence"/>
</dbReference>
<evidence type="ECO:0000256" key="4">
    <source>
        <dbReference type="ARBA" id="ARBA00022692"/>
    </source>
</evidence>
<dbReference type="AlphaFoldDB" id="A0A553R6X3"/>
<comment type="subcellular location">
    <subcellularLocation>
        <location evidence="1">Cell membrane</location>
        <topology evidence="1">Multi-pass membrane protein</topology>
    </subcellularLocation>
</comment>
<evidence type="ECO:0000256" key="5">
    <source>
        <dbReference type="ARBA" id="ARBA00022725"/>
    </source>
</evidence>
<feature type="transmembrane region" description="Helical" evidence="13">
    <location>
        <begin position="495"/>
        <end position="518"/>
    </location>
</feature>
<feature type="non-terminal residue" evidence="15">
    <location>
        <position position="837"/>
    </location>
</feature>
<feature type="transmembrane region" description="Helical" evidence="13">
    <location>
        <begin position="567"/>
        <end position="586"/>
    </location>
</feature>
<dbReference type="Gene3D" id="1.20.1070.10">
    <property type="entry name" value="Rhodopsin 7-helix transmembrane proteins"/>
    <property type="match status" value="4"/>
</dbReference>
<feature type="transmembrane region" description="Helical" evidence="13">
    <location>
        <begin position="262"/>
        <end position="283"/>
    </location>
</feature>
<dbReference type="PANTHER" id="PTHR26451">
    <property type="entry name" value="G_PROTEIN_RECEP_F1_2 DOMAIN-CONTAINING PROTEIN"/>
    <property type="match status" value="1"/>
</dbReference>
<feature type="domain" description="G-protein coupled receptors family 1 profile" evidence="14">
    <location>
        <begin position="162"/>
        <end position="410"/>
    </location>
</feature>
<feature type="transmembrane region" description="Helical" evidence="13">
    <location>
        <begin position="74"/>
        <end position="93"/>
    </location>
</feature>
<dbReference type="InterPro" id="IPR000725">
    <property type="entry name" value="Olfact_rcpt"/>
</dbReference>
<dbReference type="GO" id="GO:0005886">
    <property type="term" value="C:plasma membrane"/>
    <property type="evidence" value="ECO:0007669"/>
    <property type="project" value="UniProtKB-SubCell"/>
</dbReference>
<dbReference type="InterPro" id="IPR000276">
    <property type="entry name" value="GPCR_Rhodpsn"/>
</dbReference>
<evidence type="ECO:0000256" key="9">
    <source>
        <dbReference type="ARBA" id="ARBA00023157"/>
    </source>
</evidence>
<feature type="transmembrane region" description="Helical" evidence="13">
    <location>
        <begin position="393"/>
        <end position="412"/>
    </location>
</feature>
<dbReference type="SUPFAM" id="SSF81321">
    <property type="entry name" value="Family A G protein-coupled receptor-like"/>
    <property type="match status" value="4"/>
</dbReference>
<feature type="domain" description="G-protein coupled receptors family 1 profile" evidence="14">
    <location>
        <begin position="608"/>
        <end position="837"/>
    </location>
</feature>
<keyword evidence="16" id="KW-1185">Reference proteome</keyword>
<evidence type="ECO:0000313" key="15">
    <source>
        <dbReference type="EMBL" id="TRY97915.1"/>
    </source>
</evidence>
<feature type="transmembrane region" description="Helical" evidence="13">
    <location>
        <begin position="359"/>
        <end position="381"/>
    </location>
</feature>
<keyword evidence="4 13" id="KW-0812">Transmembrane</keyword>
<feature type="transmembrane region" description="Helical" evidence="13">
    <location>
        <begin position="530"/>
        <end position="555"/>
    </location>
</feature>
<name>A0A553R6X3_9TELE</name>
<evidence type="ECO:0000256" key="10">
    <source>
        <dbReference type="ARBA" id="ARBA00023170"/>
    </source>
</evidence>
<feature type="transmembrane region" description="Helical" evidence="13">
    <location>
        <begin position="627"/>
        <end position="645"/>
    </location>
</feature>
<evidence type="ECO:0000256" key="11">
    <source>
        <dbReference type="ARBA" id="ARBA00023180"/>
    </source>
</evidence>
<dbReference type="InterPro" id="IPR017452">
    <property type="entry name" value="GPCR_Rhodpsn_7TM"/>
</dbReference>
<keyword evidence="2" id="KW-1003">Cell membrane</keyword>
<dbReference type="Pfam" id="PF00001">
    <property type="entry name" value="7tm_1"/>
    <property type="match status" value="2"/>
</dbReference>
<feature type="transmembrane region" description="Helical" evidence="13">
    <location>
        <begin position="180"/>
        <end position="200"/>
    </location>
</feature>
<evidence type="ECO:0000256" key="6">
    <source>
        <dbReference type="ARBA" id="ARBA00022989"/>
    </source>
</evidence>
<sequence length="837" mass="96072">MTTFEFHVGLKDLREDKMDNMSYPVMLTLMMPNDTKLYRNMYFACFLVLYFLILTINLRLVIVIAMEKALHEPMYIFLCHMCINCVYGASGFYPNFLSNLITNSYVISFHMCALQTYDLREDKMDNMSYPVMLTLMMPKDTKLYRNMYFACFLVLYFLILSINLRLVIVIAMEKALHEPMYIFLCHMCINCVYGASGFYPNFLSNLITNSYVISFHMCSMQAYVIYSSLLSEITILTVMSYDRYVAICKPLDYHSRLTKNTCMKLILLSWMVPTCFCVITATLTNLRPICKYHIDKLYCDNWSIVKLSCASSFVNNVLGYVMVVVFLGFVVLTIMSYIKLISACKTSLENRRKFWQTCLPHIFSLINFISAYIFDIMYSRYGSNDINESLRNFLALELVIIPPVLNPLIYGLNIRAVRRRVFLSAVLGTSIPVALEAEATEKIGGEADKISWKGTQVLDYWRWHMREIGAGMENISSSHILTVTALTDWDWTSRIIVFSFALPGYLLTVFLNSSLIVIIACEKALHEPMYIFLCNLCINDLCGTTGFYPKAFVYLLTERNTISHEECIIQGMIIVIYATVTAVTEWDWTSRIIVFSFALPGYLLTIFLNSSLIVIIACEKALHEPMYIFLCNLCINDLCGTTGFYPKAFVYLLTERNTISHEECIIQGLVIIMYAVGEFTNLSVMAIDRYVAICRPLHYYSIMSPVTVLSLVAFVWLVPCFVGIMAISMTLRYPLCRHEINKLFCENLSLLNLTCKQDVFQGIVQGIIYIMLACRKSKVNQEKFYSTCIPHLISFLNTCGGLFDSIYTTLKLQVLPQMAYTFLSFINMTVPPILNPI</sequence>
<dbReference type="GO" id="GO:0004984">
    <property type="term" value="F:olfactory receptor activity"/>
    <property type="evidence" value="ECO:0007669"/>
    <property type="project" value="InterPro"/>
</dbReference>
<evidence type="ECO:0000256" key="13">
    <source>
        <dbReference type="SAM" id="Phobius"/>
    </source>
</evidence>
<keyword evidence="10" id="KW-0675">Receptor</keyword>
<reference evidence="15 16" key="1">
    <citation type="journal article" date="2019" name="Sci. Data">
        <title>Hybrid genome assembly and annotation of Danionella translucida.</title>
        <authorList>
            <person name="Kadobianskyi M."/>
            <person name="Schulze L."/>
            <person name="Schuelke M."/>
            <person name="Judkewitz B."/>
        </authorList>
    </citation>
    <scope>NUCLEOTIDE SEQUENCE [LARGE SCALE GENOMIC DNA]</scope>
    <source>
        <strain evidence="15 16">Bolton</strain>
    </source>
</reference>
<dbReference type="InterPro" id="IPR052921">
    <property type="entry name" value="GPCR1_Superfamily_Member"/>
</dbReference>
<evidence type="ECO:0000256" key="8">
    <source>
        <dbReference type="ARBA" id="ARBA00023136"/>
    </source>
</evidence>
<feature type="transmembrane region" description="Helical" evidence="13">
    <location>
        <begin position="708"/>
        <end position="731"/>
    </location>
</feature>
<keyword evidence="12" id="KW-0807">Transducer</keyword>
<feature type="transmembrane region" description="Helical" evidence="13">
    <location>
        <begin position="665"/>
        <end position="687"/>
    </location>
</feature>
<dbReference type="GO" id="GO:0005549">
    <property type="term" value="F:odorant binding"/>
    <property type="evidence" value="ECO:0007669"/>
    <property type="project" value="TreeGrafter"/>
</dbReference>
<keyword evidence="9" id="KW-1015">Disulfide bond</keyword>
<evidence type="ECO:0000256" key="12">
    <source>
        <dbReference type="ARBA" id="ARBA00023224"/>
    </source>
</evidence>
<accession>A0A553R6X3</accession>
<evidence type="ECO:0000256" key="3">
    <source>
        <dbReference type="ARBA" id="ARBA00022606"/>
    </source>
</evidence>
<evidence type="ECO:0000256" key="1">
    <source>
        <dbReference type="ARBA" id="ARBA00004651"/>
    </source>
</evidence>
<keyword evidence="5" id="KW-0552">Olfaction</keyword>
<dbReference type="FunFam" id="1.20.1070.10:FF:000024">
    <property type="entry name" value="Olfactory receptor"/>
    <property type="match status" value="2"/>
</dbReference>
<keyword evidence="7" id="KW-0297">G-protein coupled receptor</keyword>
<dbReference type="PROSITE" id="PS00237">
    <property type="entry name" value="G_PROTEIN_RECEP_F1_1"/>
    <property type="match status" value="2"/>
</dbReference>
<dbReference type="Pfam" id="PF13853">
    <property type="entry name" value="7tm_4"/>
    <property type="match status" value="1"/>
</dbReference>
<feature type="transmembrane region" description="Helical" evidence="13">
    <location>
        <begin position="41"/>
        <end position="62"/>
    </location>
</feature>
<dbReference type="OrthoDB" id="6151005at2759"/>
<dbReference type="STRING" id="623744.A0A553R6X3"/>
<evidence type="ECO:0000256" key="7">
    <source>
        <dbReference type="ARBA" id="ARBA00023040"/>
    </source>
</evidence>
<evidence type="ECO:0000259" key="14">
    <source>
        <dbReference type="PROSITE" id="PS50262"/>
    </source>
</evidence>
<feature type="transmembrane region" description="Helical" evidence="13">
    <location>
        <begin position="317"/>
        <end position="338"/>
    </location>
</feature>
<gene>
    <name evidence="15" type="ORF">DNTS_034139</name>
</gene>
<feature type="transmembrane region" description="Helical" evidence="13">
    <location>
        <begin position="220"/>
        <end position="241"/>
    </location>
</feature>